<gene>
    <name evidence="1" type="ORF">JQC93_18240</name>
</gene>
<evidence type="ECO:0000313" key="2">
    <source>
        <dbReference type="Proteomes" id="UP000809621"/>
    </source>
</evidence>
<organism evidence="1 2">
    <name type="scientific">Vibrio ulleungensis</name>
    <dbReference type="NCBI Taxonomy" id="2807619"/>
    <lineage>
        <taxon>Bacteria</taxon>
        <taxon>Pseudomonadati</taxon>
        <taxon>Pseudomonadota</taxon>
        <taxon>Gammaproteobacteria</taxon>
        <taxon>Vibrionales</taxon>
        <taxon>Vibrionaceae</taxon>
        <taxon>Vibrio</taxon>
    </lineage>
</organism>
<proteinExistence type="predicted"/>
<accession>A0ABS2HLF6</accession>
<dbReference type="EMBL" id="JAFEUM010000010">
    <property type="protein sequence ID" value="MBM7038325.1"/>
    <property type="molecule type" value="Genomic_DNA"/>
</dbReference>
<keyword evidence="2" id="KW-1185">Reference proteome</keyword>
<evidence type="ECO:0000313" key="1">
    <source>
        <dbReference type="EMBL" id="MBM7038325.1"/>
    </source>
</evidence>
<name>A0ABS2HLF6_9VIBR</name>
<protein>
    <submittedName>
        <fullName evidence="1">DUF1127 domain-containing protein</fullName>
    </submittedName>
</protein>
<dbReference type="Proteomes" id="UP000809621">
    <property type="component" value="Unassembled WGS sequence"/>
</dbReference>
<dbReference type="RefSeq" id="WP_205159786.1">
    <property type="nucleotide sequence ID" value="NZ_JAFEUM010000010.1"/>
</dbReference>
<sequence length="83" mass="9858">MRHSLYIQLAGFLLLADVKAEQRKWQKNARRAQFMLPYESKHLLKDVGLDRDGFANKHYGVTVQAVERRVRLMRYVLRSRLVT</sequence>
<reference evidence="1 2" key="1">
    <citation type="submission" date="2021-02" db="EMBL/GenBank/DDBJ databases">
        <authorList>
            <person name="Park J.-S."/>
        </authorList>
    </citation>
    <scope>NUCLEOTIDE SEQUENCE [LARGE SCALE GENOMIC DNA]</scope>
    <source>
        <strain evidence="1 2">188UL20-2</strain>
    </source>
</reference>
<comment type="caution">
    <text evidence="1">The sequence shown here is derived from an EMBL/GenBank/DDBJ whole genome shotgun (WGS) entry which is preliminary data.</text>
</comment>